<comment type="caution">
    <text evidence="1">The sequence shown here is derived from an EMBL/GenBank/DDBJ whole genome shotgun (WGS) entry which is preliminary data.</text>
</comment>
<dbReference type="Proteomes" id="UP001172778">
    <property type="component" value="Unassembled WGS sequence"/>
</dbReference>
<sequence length="292" mass="32626">MYQDPTTPENCPNLLQTALNAAAQPKLEHISLDQLIAGQIPALLVPKTHDIKLLDTLEAKLPGPLRKSGQVSVDDADSFIQYLSTHGDPEGTTVWMTADFSRGSVLFTGILNDHSRHDAAWRDHTVRFEPVYSEEWKRWTSKDKTAMSQTEFASFIEDNLGEIAPAEGMPTGSQILEMALTFEAAAEKRFKSATRLQSGGVSLEYVDQEDAATLARMQMFERFALGMAPFFGGQAYRIDARLKYRIREGKLALWYELIRPDRVLQDATEALAAKIRNEAGFAFYVGKPLLKP</sequence>
<dbReference type="InterPro" id="IPR019276">
    <property type="entry name" value="DUF2303"/>
</dbReference>
<evidence type="ECO:0000313" key="2">
    <source>
        <dbReference type="Proteomes" id="UP001172778"/>
    </source>
</evidence>
<protein>
    <submittedName>
        <fullName evidence="1">DUF2303 family protein</fullName>
    </submittedName>
</protein>
<proteinExistence type="predicted"/>
<reference evidence="1" key="1">
    <citation type="submission" date="2023-03" db="EMBL/GenBank/DDBJ databases">
        <title>Chitinimonas shenzhenensis gen. nov., sp. nov., a novel member of family Burkholderiaceae isolated from activated sludge collected in Shen Zhen, China.</title>
        <authorList>
            <person name="Wang X."/>
        </authorList>
    </citation>
    <scope>NUCLEOTIDE SEQUENCE</scope>
    <source>
        <strain evidence="1">DQS-5</strain>
    </source>
</reference>
<name>A0ABT7DVU9_9NEIS</name>
<dbReference type="Pfam" id="PF10065">
    <property type="entry name" value="DUF2303"/>
    <property type="match status" value="1"/>
</dbReference>
<dbReference type="EMBL" id="JARRAF010000008">
    <property type="protein sequence ID" value="MDK2124168.1"/>
    <property type="molecule type" value="Genomic_DNA"/>
</dbReference>
<keyword evidence="2" id="KW-1185">Reference proteome</keyword>
<dbReference type="RefSeq" id="WP_284100478.1">
    <property type="nucleotide sequence ID" value="NZ_JARRAF010000008.1"/>
</dbReference>
<organism evidence="1 2">
    <name type="scientific">Parachitinimonas caeni</name>
    <dbReference type="NCBI Taxonomy" id="3031301"/>
    <lineage>
        <taxon>Bacteria</taxon>
        <taxon>Pseudomonadati</taxon>
        <taxon>Pseudomonadota</taxon>
        <taxon>Betaproteobacteria</taxon>
        <taxon>Neisseriales</taxon>
        <taxon>Chitinibacteraceae</taxon>
        <taxon>Parachitinimonas</taxon>
    </lineage>
</organism>
<gene>
    <name evidence="1" type="ORF">PZA18_08920</name>
</gene>
<evidence type="ECO:0000313" key="1">
    <source>
        <dbReference type="EMBL" id="MDK2124168.1"/>
    </source>
</evidence>
<accession>A0ABT7DVU9</accession>